<evidence type="ECO:0000313" key="3">
    <source>
        <dbReference type="Proteomes" id="UP000218824"/>
    </source>
</evidence>
<dbReference type="RefSeq" id="WP_096377764.1">
    <property type="nucleotide sequence ID" value="NZ_AP014940.1"/>
</dbReference>
<accession>A0AAU9AEU2</accession>
<reference evidence="2 3" key="1">
    <citation type="journal article" date="2017" name="DNA Res.">
        <title>Complete genome sequence and expression profile of the commercial lytic enzyme producer Lysobacter enzymogenes M497-1.</title>
        <authorList>
            <person name="Takami H."/>
            <person name="Toyoda A."/>
            <person name="Uchiyama I."/>
            <person name="Itoh T."/>
            <person name="Takaki Y."/>
            <person name="Arai W."/>
            <person name="Nishi S."/>
            <person name="Kawai M."/>
            <person name="Shinya K."/>
            <person name="Ikeda H."/>
        </authorList>
    </citation>
    <scope>NUCLEOTIDE SEQUENCE [LARGE SCALE GENOMIC DNA]</scope>
    <source>
        <strain evidence="2 3">M497-1</strain>
    </source>
</reference>
<evidence type="ECO:0000313" key="2">
    <source>
        <dbReference type="EMBL" id="BAV97665.1"/>
    </source>
</evidence>
<evidence type="ECO:0000256" key="1">
    <source>
        <dbReference type="SAM" id="SignalP"/>
    </source>
</evidence>
<name>A0AAU9AEU2_LYSEN</name>
<keyword evidence="1" id="KW-0732">Signal</keyword>
<organism evidence="2 3">
    <name type="scientific">Lysobacter enzymogenes</name>
    <dbReference type="NCBI Taxonomy" id="69"/>
    <lineage>
        <taxon>Bacteria</taxon>
        <taxon>Pseudomonadati</taxon>
        <taxon>Pseudomonadota</taxon>
        <taxon>Gammaproteobacteria</taxon>
        <taxon>Lysobacterales</taxon>
        <taxon>Lysobacteraceae</taxon>
        <taxon>Lysobacter</taxon>
    </lineage>
</organism>
<dbReference type="EMBL" id="AP014940">
    <property type="protein sequence ID" value="BAV97665.1"/>
    <property type="molecule type" value="Genomic_DNA"/>
</dbReference>
<dbReference type="GeneID" id="83064047"/>
<dbReference type="AlphaFoldDB" id="A0AAU9AEU2"/>
<proteinExistence type="predicted"/>
<dbReference type="Proteomes" id="UP000218824">
    <property type="component" value="Chromosome"/>
</dbReference>
<gene>
    <name evidence="2" type="ORF">LEN_2178</name>
</gene>
<dbReference type="KEGG" id="lem:LEN_2178"/>
<sequence>MTFKAIALALIGAAALAQGSAAQAQTSYSQGPFASEQALVAYWQGQNFGQTEIFLDGRKVHARTTGFGPPLTEMYFTCKKSSLDIRVHCGNYNDPDYDLAGLIDLFDTNNHTRPAYLRDAYLDGQLFVDIASSTNGTGSYWKTCIGDPSRNYPSGIPYYLFQRVVPGFSPQPPLPMCPPRSSQKLR</sequence>
<protein>
    <submittedName>
        <fullName evidence="2">Uncharacterized protein</fullName>
    </submittedName>
</protein>
<feature type="signal peptide" evidence="1">
    <location>
        <begin position="1"/>
        <end position="24"/>
    </location>
</feature>
<feature type="chain" id="PRO_5043897014" evidence="1">
    <location>
        <begin position="25"/>
        <end position="186"/>
    </location>
</feature>